<dbReference type="InterPro" id="IPR023198">
    <property type="entry name" value="PGP-like_dom2"/>
</dbReference>
<dbReference type="EC" id="3.1.3.18" evidence="1"/>
<evidence type="ECO:0000313" key="1">
    <source>
        <dbReference type="EMBL" id="VFA90154.1"/>
    </source>
</evidence>
<sequence>MFAGDDATAVDTVLLDVDGTLVDSTYLHAVAWMKAFTGRDLAPQWWRVHRAIGMGGDRLVAEICGADVEEALGDTLRDDWERHYRGMVGDLRPCPGAREFVRSLVDSGLRVALASSGKAEFTDAALKVLDLDRDALAAVTSSDDADSSKPAPDILSVALEQSGGTRAVVVGDTVWDVASAHRLPADCVGVMSGGFAEAELRDAGAVLVVEHVGELAERGWRP</sequence>
<dbReference type="SUPFAM" id="SSF56784">
    <property type="entry name" value="HAD-like"/>
    <property type="match status" value="1"/>
</dbReference>
<dbReference type="InterPro" id="IPR036412">
    <property type="entry name" value="HAD-like_sf"/>
</dbReference>
<dbReference type="PANTHER" id="PTHR43434">
    <property type="entry name" value="PHOSPHOGLYCOLATE PHOSPHATASE"/>
    <property type="match status" value="1"/>
</dbReference>
<dbReference type="GO" id="GO:0008967">
    <property type="term" value="F:phosphoglycolate phosphatase activity"/>
    <property type="evidence" value="ECO:0007669"/>
    <property type="project" value="UniProtKB-EC"/>
</dbReference>
<dbReference type="GeneID" id="60751704"/>
<accession>A0ABD7V716</accession>
<dbReference type="InterPro" id="IPR023214">
    <property type="entry name" value="HAD_sf"/>
</dbReference>
<gene>
    <name evidence="1" type="primary">gph</name>
    <name evidence="1" type="ORF">NCTC8139_03734</name>
</gene>
<dbReference type="NCBIfam" id="TIGR01549">
    <property type="entry name" value="HAD-SF-IA-v1"/>
    <property type="match status" value="1"/>
</dbReference>
<dbReference type="Gene3D" id="1.10.150.240">
    <property type="entry name" value="Putative phosphatase, domain 2"/>
    <property type="match status" value="1"/>
</dbReference>
<protein>
    <submittedName>
        <fullName evidence="1">Phosphoglycolate phosphatase</fullName>
        <ecNumber evidence="1">3.1.3.18</ecNumber>
    </submittedName>
</protein>
<comment type="caution">
    <text evidence="1">The sequence shown here is derived from an EMBL/GenBank/DDBJ whole genome shotgun (WGS) entry which is preliminary data.</text>
</comment>
<dbReference type="EMBL" id="CAACYD010000007">
    <property type="protein sequence ID" value="VFA90154.1"/>
    <property type="molecule type" value="Genomic_DNA"/>
</dbReference>
<proteinExistence type="predicted"/>
<dbReference type="Pfam" id="PF00702">
    <property type="entry name" value="Hydrolase"/>
    <property type="match status" value="1"/>
</dbReference>
<dbReference type="InterPro" id="IPR006439">
    <property type="entry name" value="HAD-SF_hydro_IA"/>
</dbReference>
<name>A0ABD7V716_9ACTN</name>
<dbReference type="Gene3D" id="3.40.50.1000">
    <property type="entry name" value="HAD superfamily/HAD-like"/>
    <property type="match status" value="1"/>
</dbReference>
<dbReference type="SFLD" id="SFLDS00003">
    <property type="entry name" value="Haloacid_Dehalogenase"/>
    <property type="match status" value="1"/>
</dbReference>
<dbReference type="AlphaFoldDB" id="A0ABD7V716"/>
<organism evidence="1 2">
    <name type="scientific">Gordonia paraffinivorans</name>
    <dbReference type="NCBI Taxonomy" id="175628"/>
    <lineage>
        <taxon>Bacteria</taxon>
        <taxon>Bacillati</taxon>
        <taxon>Actinomycetota</taxon>
        <taxon>Actinomycetes</taxon>
        <taxon>Mycobacteriales</taxon>
        <taxon>Gordoniaceae</taxon>
        <taxon>Gordonia</taxon>
    </lineage>
</organism>
<dbReference type="PANTHER" id="PTHR43434:SF16">
    <property type="entry name" value="BLL8046 PROTEIN"/>
    <property type="match status" value="1"/>
</dbReference>
<keyword evidence="1" id="KW-0378">Hydrolase</keyword>
<dbReference type="RefSeq" id="WP_131735117.1">
    <property type="nucleotide sequence ID" value="NZ_CAACYD010000007.1"/>
</dbReference>
<reference evidence="1 2" key="1">
    <citation type="submission" date="2019-02" db="EMBL/GenBank/DDBJ databases">
        <authorList>
            <consortium name="Pathogen Informatics"/>
        </authorList>
    </citation>
    <scope>NUCLEOTIDE SEQUENCE [LARGE SCALE GENOMIC DNA]</scope>
    <source>
        <strain evidence="1 2">3012STDY6756503</strain>
    </source>
</reference>
<dbReference type="SFLD" id="SFLDG01129">
    <property type="entry name" value="C1.5:_HAD__Beta-PGM__Phosphata"/>
    <property type="match status" value="1"/>
</dbReference>
<dbReference type="Proteomes" id="UP000360750">
    <property type="component" value="Unassembled WGS sequence"/>
</dbReference>
<dbReference type="InterPro" id="IPR050155">
    <property type="entry name" value="HAD-like_hydrolase_sf"/>
</dbReference>
<evidence type="ECO:0000313" key="2">
    <source>
        <dbReference type="Proteomes" id="UP000360750"/>
    </source>
</evidence>